<feature type="domain" description="NLE" evidence="9">
    <location>
        <begin position="8"/>
        <end position="73"/>
    </location>
</feature>
<protein>
    <recommendedName>
        <fullName evidence="6">Ribosome biogenesis protein WDR12 homolog</fullName>
    </recommendedName>
</protein>
<comment type="similarity">
    <text evidence="6">Belongs to the WD repeat WDR12/YTM1 family.</text>
</comment>
<dbReference type="InterPro" id="IPR020472">
    <property type="entry name" value="WD40_PAC1"/>
</dbReference>
<dbReference type="PANTHER" id="PTHR19855">
    <property type="entry name" value="WD40 REPEAT PROTEIN 12, 37"/>
    <property type="match status" value="1"/>
</dbReference>
<keyword evidence="2 6" id="KW-0698">rRNA processing</keyword>
<feature type="repeat" description="WD" evidence="7">
    <location>
        <begin position="301"/>
        <end position="333"/>
    </location>
</feature>
<evidence type="ECO:0000313" key="11">
    <source>
        <dbReference type="Proteomes" id="UP000242188"/>
    </source>
</evidence>
<accession>A0A210PW14</accession>
<dbReference type="InterPro" id="IPR001680">
    <property type="entry name" value="WD40_rpt"/>
</dbReference>
<dbReference type="SMART" id="SM00320">
    <property type="entry name" value="WD40"/>
    <property type="match status" value="7"/>
</dbReference>
<feature type="region of interest" description="Disordered" evidence="8">
    <location>
        <begin position="228"/>
        <end position="255"/>
    </location>
</feature>
<dbReference type="Pfam" id="PF00400">
    <property type="entry name" value="WD40"/>
    <property type="match status" value="7"/>
</dbReference>
<evidence type="ECO:0000256" key="2">
    <source>
        <dbReference type="ARBA" id="ARBA00022552"/>
    </source>
</evidence>
<proteinExistence type="inferred from homology"/>
<dbReference type="GO" id="GO:0005730">
    <property type="term" value="C:nucleolus"/>
    <property type="evidence" value="ECO:0007669"/>
    <property type="project" value="UniProtKB-SubCell"/>
</dbReference>
<dbReference type="PANTHER" id="PTHR19855:SF11">
    <property type="entry name" value="RIBOSOME BIOGENESIS PROTEIN WDR12"/>
    <property type="match status" value="1"/>
</dbReference>
<feature type="repeat" description="WD" evidence="7">
    <location>
        <begin position="261"/>
        <end position="301"/>
    </location>
</feature>
<dbReference type="GO" id="GO:0030687">
    <property type="term" value="C:preribosome, large subunit precursor"/>
    <property type="evidence" value="ECO:0007669"/>
    <property type="project" value="UniProtKB-UniRule"/>
</dbReference>
<dbReference type="EMBL" id="NEDP02005456">
    <property type="protein sequence ID" value="OWF40688.1"/>
    <property type="molecule type" value="Genomic_DNA"/>
</dbReference>
<gene>
    <name evidence="10" type="ORF">KP79_PYT19213</name>
</gene>
<evidence type="ECO:0000256" key="7">
    <source>
        <dbReference type="PROSITE-ProRule" id="PRU00221"/>
    </source>
</evidence>
<evidence type="ECO:0000259" key="9">
    <source>
        <dbReference type="Pfam" id="PF08154"/>
    </source>
</evidence>
<keyword evidence="11" id="KW-1185">Reference proteome</keyword>
<organism evidence="10 11">
    <name type="scientific">Mizuhopecten yessoensis</name>
    <name type="common">Japanese scallop</name>
    <name type="synonym">Patinopecten yessoensis</name>
    <dbReference type="NCBI Taxonomy" id="6573"/>
    <lineage>
        <taxon>Eukaryota</taxon>
        <taxon>Metazoa</taxon>
        <taxon>Spiralia</taxon>
        <taxon>Lophotrochozoa</taxon>
        <taxon>Mollusca</taxon>
        <taxon>Bivalvia</taxon>
        <taxon>Autobranchia</taxon>
        <taxon>Pteriomorphia</taxon>
        <taxon>Pectinida</taxon>
        <taxon>Pectinoidea</taxon>
        <taxon>Pectinidae</taxon>
        <taxon>Mizuhopecten</taxon>
    </lineage>
</organism>
<keyword evidence="5 6" id="KW-0539">Nucleus</keyword>
<dbReference type="AlphaFoldDB" id="A0A210PW14"/>
<comment type="subcellular location">
    <subcellularLocation>
        <location evidence="6">Nucleus</location>
        <location evidence="6">Nucleolus</location>
    </subcellularLocation>
    <subcellularLocation>
        <location evidence="6">Nucleus</location>
        <location evidence="6">Nucleoplasm</location>
    </subcellularLocation>
</comment>
<dbReference type="PROSITE" id="PS50294">
    <property type="entry name" value="WD_REPEATS_REGION"/>
    <property type="match status" value="3"/>
</dbReference>
<comment type="caution">
    <text evidence="10">The sequence shown here is derived from an EMBL/GenBank/DDBJ whole genome shotgun (WGS) entry which is preliminary data.</text>
</comment>
<dbReference type="GO" id="GO:0000466">
    <property type="term" value="P:maturation of 5.8S rRNA from tricistronic rRNA transcript (SSU-rRNA, 5.8S rRNA, LSU-rRNA)"/>
    <property type="evidence" value="ECO:0007669"/>
    <property type="project" value="UniProtKB-UniRule"/>
</dbReference>
<feature type="repeat" description="WD" evidence="7">
    <location>
        <begin position="346"/>
        <end position="382"/>
    </location>
</feature>
<dbReference type="PROSITE" id="PS50082">
    <property type="entry name" value="WD_REPEATS_2"/>
    <property type="match status" value="5"/>
</dbReference>
<dbReference type="InterPro" id="IPR019775">
    <property type="entry name" value="WD40_repeat_CS"/>
</dbReference>
<evidence type="ECO:0000256" key="6">
    <source>
        <dbReference type="HAMAP-Rule" id="MF_03029"/>
    </source>
</evidence>
<dbReference type="GO" id="GO:0000463">
    <property type="term" value="P:maturation of LSU-rRNA from tricistronic rRNA transcript (SSU-rRNA, 5.8S rRNA, LSU-rRNA)"/>
    <property type="evidence" value="ECO:0007669"/>
    <property type="project" value="UniProtKB-UniRule"/>
</dbReference>
<evidence type="ECO:0000256" key="1">
    <source>
        <dbReference type="ARBA" id="ARBA00022517"/>
    </source>
</evidence>
<dbReference type="HAMAP" id="MF_03029">
    <property type="entry name" value="WDR12"/>
    <property type="match status" value="1"/>
</dbReference>
<dbReference type="SUPFAM" id="SSF50978">
    <property type="entry name" value="WD40 repeat-like"/>
    <property type="match status" value="1"/>
</dbReference>
<dbReference type="OrthoDB" id="10251381at2759"/>
<dbReference type="STRING" id="6573.A0A210PW14"/>
<dbReference type="Proteomes" id="UP000242188">
    <property type="component" value="Unassembled WGS sequence"/>
</dbReference>
<dbReference type="InterPro" id="IPR028599">
    <property type="entry name" value="WDR12/Ytm1"/>
</dbReference>
<reference evidence="10 11" key="1">
    <citation type="journal article" date="2017" name="Nat. Ecol. Evol.">
        <title>Scallop genome provides insights into evolution of bilaterian karyotype and development.</title>
        <authorList>
            <person name="Wang S."/>
            <person name="Zhang J."/>
            <person name="Jiao W."/>
            <person name="Li J."/>
            <person name="Xun X."/>
            <person name="Sun Y."/>
            <person name="Guo X."/>
            <person name="Huan P."/>
            <person name="Dong B."/>
            <person name="Zhang L."/>
            <person name="Hu X."/>
            <person name="Sun X."/>
            <person name="Wang J."/>
            <person name="Zhao C."/>
            <person name="Wang Y."/>
            <person name="Wang D."/>
            <person name="Huang X."/>
            <person name="Wang R."/>
            <person name="Lv J."/>
            <person name="Li Y."/>
            <person name="Zhang Z."/>
            <person name="Liu B."/>
            <person name="Lu W."/>
            <person name="Hui Y."/>
            <person name="Liang J."/>
            <person name="Zhou Z."/>
            <person name="Hou R."/>
            <person name="Li X."/>
            <person name="Liu Y."/>
            <person name="Li H."/>
            <person name="Ning X."/>
            <person name="Lin Y."/>
            <person name="Zhao L."/>
            <person name="Xing Q."/>
            <person name="Dou J."/>
            <person name="Li Y."/>
            <person name="Mao J."/>
            <person name="Guo H."/>
            <person name="Dou H."/>
            <person name="Li T."/>
            <person name="Mu C."/>
            <person name="Jiang W."/>
            <person name="Fu Q."/>
            <person name="Fu X."/>
            <person name="Miao Y."/>
            <person name="Liu J."/>
            <person name="Yu Q."/>
            <person name="Li R."/>
            <person name="Liao H."/>
            <person name="Li X."/>
            <person name="Kong Y."/>
            <person name="Jiang Z."/>
            <person name="Chourrout D."/>
            <person name="Li R."/>
            <person name="Bao Z."/>
        </authorList>
    </citation>
    <scope>NUCLEOTIDE SEQUENCE [LARGE SCALE GENOMIC DNA]</scope>
    <source>
        <strain evidence="10 11">PY_sf001</strain>
    </source>
</reference>
<keyword evidence="3 7" id="KW-0853">WD repeat</keyword>
<dbReference type="InterPro" id="IPR012972">
    <property type="entry name" value="NLE"/>
</dbReference>
<evidence type="ECO:0000256" key="3">
    <source>
        <dbReference type="ARBA" id="ARBA00022574"/>
    </source>
</evidence>
<dbReference type="PROSITE" id="PS00678">
    <property type="entry name" value="WD_REPEATS_1"/>
    <property type="match status" value="1"/>
</dbReference>
<dbReference type="PRINTS" id="PR00320">
    <property type="entry name" value="GPROTEINBRPT"/>
</dbReference>
<feature type="repeat" description="WD" evidence="7">
    <location>
        <begin position="189"/>
        <end position="221"/>
    </location>
</feature>
<keyword evidence="4" id="KW-0677">Repeat</keyword>
<feature type="repeat" description="WD" evidence="7">
    <location>
        <begin position="390"/>
        <end position="426"/>
    </location>
</feature>
<sequence length="426" mass="47760">MAANTPHVQVRFFTKSSYSVPSTPFSVPADVGTKELSSLINSVLHAGSGETTNVDFDFLIDGEFLRITLSKHLDAKGQSTEEIIETEYVERHPAPKPEDTLLHNDWVSCIQGGKEWILSGCYDNTIHIWTMAGKEMMTIPGHTAPVKAVEWINIDNGPISSFLTGSHDQTILLWSWNREKNEVDCINSCRGHAGSVDCLAVNFPKTLFCSGSWDRMLKLWSAELTSAGDVDDDEDENAERPKKKKKTGGKSRQTRVPMLTLEGHSEGISGIEWLDDSTICTVSWDHTIRLWDMNNAKQKALLQSSKVFLDVSYSELNQQIVTASADRHIRMWDPRVSEGAIVKCTYTSHNGWVSSVAWSKENEYHFISGSYDNYMKMWDTRSPKVPLYNMTGHEEKILAVDWSIPSLMLSGGADGHLKVYQYNATS</sequence>
<dbReference type="GO" id="GO:0005654">
    <property type="term" value="C:nucleoplasm"/>
    <property type="evidence" value="ECO:0007669"/>
    <property type="project" value="UniProtKB-SubCell"/>
</dbReference>
<dbReference type="InterPro" id="IPR036322">
    <property type="entry name" value="WD40_repeat_dom_sf"/>
</dbReference>
<dbReference type="FunFam" id="2.130.10.10:FF:001898">
    <property type="entry name" value="Ribosome biogenesis protein WDR12 homolog"/>
    <property type="match status" value="1"/>
</dbReference>
<keyword evidence="1 6" id="KW-0690">Ribosome biogenesis</keyword>
<evidence type="ECO:0000313" key="10">
    <source>
        <dbReference type="EMBL" id="OWF40688.1"/>
    </source>
</evidence>
<feature type="compositionally biased region" description="Basic residues" evidence="8">
    <location>
        <begin position="241"/>
        <end position="253"/>
    </location>
</feature>
<name>A0A210PW14_MIZYE</name>
<dbReference type="Gene3D" id="2.130.10.10">
    <property type="entry name" value="YVTN repeat-like/Quinoprotein amine dehydrogenase"/>
    <property type="match status" value="1"/>
</dbReference>
<comment type="function">
    <text evidence="6">Required for maturation of ribosomal RNAs and formation of the large ribosomal subunit.</text>
</comment>
<dbReference type="GO" id="GO:0043021">
    <property type="term" value="F:ribonucleoprotein complex binding"/>
    <property type="evidence" value="ECO:0007669"/>
    <property type="project" value="UniProtKB-UniRule"/>
</dbReference>
<dbReference type="CDD" id="cd00200">
    <property type="entry name" value="WD40"/>
    <property type="match status" value="1"/>
</dbReference>
<evidence type="ECO:0000256" key="5">
    <source>
        <dbReference type="ARBA" id="ARBA00023242"/>
    </source>
</evidence>
<dbReference type="InterPro" id="IPR015943">
    <property type="entry name" value="WD40/YVTN_repeat-like_dom_sf"/>
</dbReference>
<evidence type="ECO:0000256" key="4">
    <source>
        <dbReference type="ARBA" id="ARBA00022737"/>
    </source>
</evidence>
<evidence type="ECO:0000256" key="8">
    <source>
        <dbReference type="SAM" id="MobiDB-lite"/>
    </source>
</evidence>
<dbReference type="Pfam" id="PF08154">
    <property type="entry name" value="NLE"/>
    <property type="match status" value="1"/>
</dbReference>